<dbReference type="InterPro" id="IPR016032">
    <property type="entry name" value="Sig_transdc_resp-reg_C-effctor"/>
</dbReference>
<proteinExistence type="predicted"/>
<dbReference type="SMART" id="SM00421">
    <property type="entry name" value="HTH_LUXR"/>
    <property type="match status" value="1"/>
</dbReference>
<dbReference type="CDD" id="cd00130">
    <property type="entry name" value="PAS"/>
    <property type="match status" value="1"/>
</dbReference>
<dbReference type="OrthoDB" id="6065000at2"/>
<dbReference type="InterPro" id="IPR036388">
    <property type="entry name" value="WH-like_DNA-bd_sf"/>
</dbReference>
<sequence>MAKQIYDQLPGIWCEVDKQSRFTYVNQEYCNLVGVSKPELLLGKTVADLPCEAAECAEIFWQEDHRVFESNKKMQFLNIVKLANNDWKIIRLIKTPMNNVETNKASILFHIIVQYDELMQNFGIKMSQALEKQIPLLGQNQSSIIIDTHQNDKISRKEKETLFFLIQGKTYKEIAEIQKVSQRAIVEHVENLKYKLHCDSKSELIGRAIDLGYHYQIPNTLLTKQISLIL</sequence>
<reference evidence="3" key="2">
    <citation type="journal article" date="2016" name="Genome Announc.">
        <title>Draft Genome Sequences of Two Novel Amoeba-Resistant Intranuclear Bacteria, 'Candidatus Berkiella cookevillensis' and 'Candidatus Berkiella aquae'.</title>
        <authorList>
            <person name="Mehari Y.T."/>
            <person name="Arivett B.A."/>
            <person name="Farone A.L."/>
            <person name="Gunderson J.H."/>
            <person name="Farone M.B."/>
        </authorList>
    </citation>
    <scope>NUCLEOTIDE SEQUENCE</scope>
    <source>
        <strain evidence="3">HT99</strain>
    </source>
</reference>
<dbReference type="Proteomes" id="UP000051497">
    <property type="component" value="Unassembled WGS sequence"/>
</dbReference>
<dbReference type="EMBL" id="LKAJ02000001">
    <property type="protein sequence ID" value="MCS5711174.1"/>
    <property type="molecule type" value="Genomic_DNA"/>
</dbReference>
<keyword evidence="4" id="KW-1185">Reference proteome</keyword>
<gene>
    <name evidence="3" type="ORF">HT99x_006995</name>
    <name evidence="2" type="ORF">HT99x_01714</name>
</gene>
<name>A0A0Q9YKF2_9GAMM</name>
<evidence type="ECO:0000313" key="2">
    <source>
        <dbReference type="EMBL" id="KRG21158.1"/>
    </source>
</evidence>
<evidence type="ECO:0000313" key="3">
    <source>
        <dbReference type="EMBL" id="MCS5711174.1"/>
    </source>
</evidence>
<reference evidence="3" key="3">
    <citation type="submission" date="2021-06" db="EMBL/GenBank/DDBJ databases">
        <title>Genomic Description and Analysis of Intracellular Bacteria, Candidatus Berkiella cookevillensis and Candidatus Berkiella aquae.</title>
        <authorList>
            <person name="Kidane D.T."/>
            <person name="Mehari Y.T."/>
            <person name="Rice F.C."/>
            <person name="Arivett B.A."/>
            <person name="Farone A.L."/>
            <person name="Berk S.G."/>
            <person name="Farone M.B."/>
        </authorList>
    </citation>
    <scope>NUCLEOTIDE SEQUENCE</scope>
    <source>
        <strain evidence="3">HT99</strain>
    </source>
</reference>
<dbReference type="Gene3D" id="1.10.10.10">
    <property type="entry name" value="Winged helix-like DNA-binding domain superfamily/Winged helix DNA-binding domain"/>
    <property type="match status" value="1"/>
</dbReference>
<dbReference type="SUPFAM" id="SSF55785">
    <property type="entry name" value="PYP-like sensor domain (PAS domain)"/>
    <property type="match status" value="1"/>
</dbReference>
<dbReference type="PROSITE" id="PS50043">
    <property type="entry name" value="HTH_LUXR_2"/>
    <property type="match status" value="1"/>
</dbReference>
<protein>
    <submittedName>
        <fullName evidence="2">Bacterial regulatory protein, luxR family</fullName>
    </submittedName>
    <submittedName>
        <fullName evidence="3">Helix-turn-helix transcriptional regulator</fullName>
    </submittedName>
</protein>
<evidence type="ECO:0000313" key="4">
    <source>
        <dbReference type="Proteomes" id="UP000051497"/>
    </source>
</evidence>
<dbReference type="CDD" id="cd06170">
    <property type="entry name" value="LuxR_C_like"/>
    <property type="match status" value="1"/>
</dbReference>
<organism evidence="2">
    <name type="scientific">Candidatus Berkiella aquae</name>
    <dbReference type="NCBI Taxonomy" id="295108"/>
    <lineage>
        <taxon>Bacteria</taxon>
        <taxon>Pseudomonadati</taxon>
        <taxon>Pseudomonadota</taxon>
        <taxon>Gammaproteobacteria</taxon>
        <taxon>Candidatus Berkiellales</taxon>
        <taxon>Candidatus Berkiellaceae</taxon>
        <taxon>Candidatus Berkiella</taxon>
    </lineage>
</organism>
<dbReference type="GO" id="GO:0003677">
    <property type="term" value="F:DNA binding"/>
    <property type="evidence" value="ECO:0007669"/>
    <property type="project" value="InterPro"/>
</dbReference>
<dbReference type="InterPro" id="IPR013656">
    <property type="entry name" value="PAS_4"/>
</dbReference>
<dbReference type="InterPro" id="IPR035965">
    <property type="entry name" value="PAS-like_dom_sf"/>
</dbReference>
<dbReference type="GO" id="GO:0006355">
    <property type="term" value="P:regulation of DNA-templated transcription"/>
    <property type="evidence" value="ECO:0007669"/>
    <property type="project" value="InterPro"/>
</dbReference>
<dbReference type="InterPro" id="IPR000792">
    <property type="entry name" value="Tscrpt_reg_LuxR_C"/>
</dbReference>
<dbReference type="SUPFAM" id="SSF46894">
    <property type="entry name" value="C-terminal effector domain of the bipartite response regulators"/>
    <property type="match status" value="1"/>
</dbReference>
<dbReference type="InterPro" id="IPR000014">
    <property type="entry name" value="PAS"/>
</dbReference>
<dbReference type="Gene3D" id="3.30.450.20">
    <property type="entry name" value="PAS domain"/>
    <property type="match status" value="1"/>
</dbReference>
<dbReference type="EMBL" id="LKAJ01000006">
    <property type="protein sequence ID" value="KRG21158.1"/>
    <property type="molecule type" value="Genomic_DNA"/>
</dbReference>
<dbReference type="AlphaFoldDB" id="A0A0Q9YKF2"/>
<dbReference type="STRING" id="295108.HT99x_01714"/>
<reference evidence="2" key="1">
    <citation type="submission" date="2015-09" db="EMBL/GenBank/DDBJ databases">
        <title>Draft Genome Sequences of Two Novel Amoeba-resistant Intranuclear Bacteria, Candidatus Berkiella cookevillensis and Candidatus Berkiella aquae.</title>
        <authorList>
            <person name="Mehari Y.T."/>
            <person name="Arivett B.A."/>
            <person name="Farone A.L."/>
            <person name="Gunderson J.H."/>
            <person name="Farone M.B."/>
        </authorList>
    </citation>
    <scope>NUCLEOTIDE SEQUENCE [LARGE SCALE GENOMIC DNA]</scope>
    <source>
        <strain evidence="2">HT99</strain>
    </source>
</reference>
<accession>A0A0Q9YKF2</accession>
<comment type="caution">
    <text evidence="2">The sequence shown here is derived from an EMBL/GenBank/DDBJ whole genome shotgun (WGS) entry which is preliminary data.</text>
</comment>
<dbReference type="Pfam" id="PF00196">
    <property type="entry name" value="GerE"/>
    <property type="match status" value="1"/>
</dbReference>
<evidence type="ECO:0000259" key="1">
    <source>
        <dbReference type="PROSITE" id="PS50043"/>
    </source>
</evidence>
<feature type="domain" description="HTH luxR-type" evidence="1">
    <location>
        <begin position="147"/>
        <end position="212"/>
    </location>
</feature>
<dbReference type="RefSeq" id="WP_075066341.1">
    <property type="nucleotide sequence ID" value="NZ_LKAJ02000001.1"/>
</dbReference>
<dbReference type="Pfam" id="PF08448">
    <property type="entry name" value="PAS_4"/>
    <property type="match status" value="1"/>
</dbReference>